<organism evidence="2 3">
    <name type="scientific">Thalassotalea nanhaiensis</name>
    <dbReference type="NCBI Taxonomy" id="3065648"/>
    <lineage>
        <taxon>Bacteria</taxon>
        <taxon>Pseudomonadati</taxon>
        <taxon>Pseudomonadota</taxon>
        <taxon>Gammaproteobacteria</taxon>
        <taxon>Alteromonadales</taxon>
        <taxon>Colwelliaceae</taxon>
        <taxon>Thalassotalea</taxon>
    </lineage>
</organism>
<evidence type="ECO:0000256" key="1">
    <source>
        <dbReference type="SAM" id="Phobius"/>
    </source>
</evidence>
<gene>
    <name evidence="2" type="ORF">RI845_05290</name>
</gene>
<keyword evidence="1" id="KW-0812">Transmembrane</keyword>
<dbReference type="RefSeq" id="WP_348388705.1">
    <property type="nucleotide sequence ID" value="NZ_CP134146.1"/>
</dbReference>
<sequence>MDDLEFRRRLYSDPNSQDQDIIDAMSNDKKRKDFADDLKALDSNIANAMKVEVPENLASQLILRQSLHSHQQTKKKSRVHLAMAASVAFAVGIGVSFINSSPAYSNVADYSLAHYHHEADNFAKHGNAQYNLASFNEDVSDLNVGFKDQIGKLISIDDCYFDGMDSIHLVFEGKFDNVTVFLVPKSTHLKFTKQFSDESVLGITHQYQQGDVIIMGNKNEPLQQWQQKIDESIEWSI</sequence>
<proteinExistence type="predicted"/>
<feature type="transmembrane region" description="Helical" evidence="1">
    <location>
        <begin position="79"/>
        <end position="98"/>
    </location>
</feature>
<keyword evidence="3" id="KW-1185">Reference proteome</keyword>
<reference evidence="3" key="1">
    <citation type="submission" date="2023-09" db="EMBL/GenBank/DDBJ databases">
        <authorList>
            <person name="Zhang C."/>
        </authorList>
    </citation>
    <scope>NUCLEOTIDE SEQUENCE [LARGE SCALE GENOMIC DNA]</scope>
    <source>
        <strain evidence="3">SQ345</strain>
    </source>
</reference>
<keyword evidence="1" id="KW-0472">Membrane</keyword>
<dbReference type="Proteomes" id="UP001248581">
    <property type="component" value="Chromosome"/>
</dbReference>
<keyword evidence="1" id="KW-1133">Transmembrane helix</keyword>
<dbReference type="InterPro" id="IPR021806">
    <property type="entry name" value="DUF3379"/>
</dbReference>
<accession>A0ABY9TL66</accession>
<dbReference type="EMBL" id="CP134146">
    <property type="protein sequence ID" value="WNC69563.1"/>
    <property type="molecule type" value="Genomic_DNA"/>
</dbReference>
<name>A0ABY9TL66_9GAMM</name>
<evidence type="ECO:0000313" key="3">
    <source>
        <dbReference type="Proteomes" id="UP001248581"/>
    </source>
</evidence>
<evidence type="ECO:0000313" key="2">
    <source>
        <dbReference type="EMBL" id="WNC69563.1"/>
    </source>
</evidence>
<dbReference type="Pfam" id="PF11859">
    <property type="entry name" value="DUF3379"/>
    <property type="match status" value="1"/>
</dbReference>
<protein>
    <submittedName>
        <fullName evidence="2">DUF3379 family protein</fullName>
    </submittedName>
</protein>